<keyword evidence="3" id="KW-0238">DNA-binding</keyword>
<dbReference type="SUPFAM" id="SSF116734">
    <property type="entry name" value="DNA methylase specificity domain"/>
    <property type="match status" value="2"/>
</dbReference>
<dbReference type="Proteomes" id="UP000277007">
    <property type="component" value="Unassembled WGS sequence"/>
</dbReference>
<dbReference type="GO" id="GO:0009307">
    <property type="term" value="P:DNA restriction-modification system"/>
    <property type="evidence" value="ECO:0007669"/>
    <property type="project" value="UniProtKB-KW"/>
</dbReference>
<comment type="similarity">
    <text evidence="1">Belongs to the type-I restriction system S methylase family.</text>
</comment>
<evidence type="ECO:0000313" key="5">
    <source>
        <dbReference type="EMBL" id="RTR23620.1"/>
    </source>
</evidence>
<dbReference type="PANTHER" id="PTHR43140:SF1">
    <property type="entry name" value="TYPE I RESTRICTION ENZYME ECOKI SPECIFICITY SUBUNIT"/>
    <property type="match status" value="1"/>
</dbReference>
<protein>
    <recommendedName>
        <fullName evidence="4">Type I restriction modification DNA specificity domain-containing protein</fullName>
    </recommendedName>
</protein>
<keyword evidence="2" id="KW-0680">Restriction system</keyword>
<organism evidence="5 6">
    <name type="scientific">Azospirillum griseum</name>
    <dbReference type="NCBI Taxonomy" id="2496639"/>
    <lineage>
        <taxon>Bacteria</taxon>
        <taxon>Pseudomonadati</taxon>
        <taxon>Pseudomonadota</taxon>
        <taxon>Alphaproteobacteria</taxon>
        <taxon>Rhodospirillales</taxon>
        <taxon>Azospirillaceae</taxon>
        <taxon>Azospirillum</taxon>
    </lineage>
</organism>
<accession>A0A3S0RBN4</accession>
<proteinExistence type="inferred from homology"/>
<reference evidence="5 6" key="1">
    <citation type="submission" date="2018-12" db="EMBL/GenBank/DDBJ databases">
        <authorList>
            <person name="Yang Y."/>
        </authorList>
    </citation>
    <scope>NUCLEOTIDE SEQUENCE [LARGE SCALE GENOMIC DNA]</scope>
    <source>
        <strain evidence="5 6">L-25-5w-1</strain>
    </source>
</reference>
<comment type="caution">
    <text evidence="5">The sequence shown here is derived from an EMBL/GenBank/DDBJ whole genome shotgun (WGS) entry which is preliminary data.</text>
</comment>
<evidence type="ECO:0000259" key="4">
    <source>
        <dbReference type="Pfam" id="PF01420"/>
    </source>
</evidence>
<evidence type="ECO:0000256" key="1">
    <source>
        <dbReference type="ARBA" id="ARBA00010923"/>
    </source>
</evidence>
<sequence>MSGRELPTGWSFATLGELGEWSSGGTPSTKVASYYGGNIPWVKTGDLNDGIIKEIEDHITQDGLLNSSAKIFPTGSLLVAMYGATTGKLGLLPIPAATNQACAALIASGQNCDIIPYLFYYLKEMRNDLKAKAQGGAQPNISQQIIKEIECSIPPLPEQRRIVEKIEALTARSRRAREALDSLPALIDRYRQSILAAAFRGDLTSDGDSGRRSMPVGELVAEPTCNGISIRGTDIPPGIPALKLNALTDQGINFDARRYIPLEESRARRIYIRKNDFFVSRGNGSLELVGRGALASTPPEEIVFPDTMIRMRLDQNTILPEWFALIWGAPQIREQIRSRVKTTAGIWKISQHDLSSITVDVPSIDVQAKEIRHIRLGLGAIEKCRVQLDTATDRLATLDQSILAKAFRGELVPQDPNDEPASVLLERIRAERAAAGAAPRRGRRGGGKASA</sequence>
<dbReference type="OrthoDB" id="164285at2"/>
<dbReference type="RefSeq" id="WP_126612199.1">
    <property type="nucleotide sequence ID" value="NZ_JBHUCY010000010.1"/>
</dbReference>
<dbReference type="PANTHER" id="PTHR43140">
    <property type="entry name" value="TYPE-1 RESTRICTION ENZYME ECOKI SPECIFICITY PROTEIN"/>
    <property type="match status" value="1"/>
</dbReference>
<dbReference type="InterPro" id="IPR051212">
    <property type="entry name" value="Type-I_RE_S_subunit"/>
</dbReference>
<dbReference type="Pfam" id="PF01420">
    <property type="entry name" value="Methylase_S"/>
    <property type="match status" value="1"/>
</dbReference>
<evidence type="ECO:0000256" key="3">
    <source>
        <dbReference type="ARBA" id="ARBA00023125"/>
    </source>
</evidence>
<dbReference type="Gene3D" id="3.90.220.20">
    <property type="entry name" value="DNA methylase specificity domains"/>
    <property type="match status" value="2"/>
</dbReference>
<feature type="domain" description="Type I restriction modification DNA specificity" evidence="4">
    <location>
        <begin position="7"/>
        <end position="171"/>
    </location>
</feature>
<dbReference type="InterPro" id="IPR044946">
    <property type="entry name" value="Restrct_endonuc_typeI_TRD_sf"/>
</dbReference>
<dbReference type="CDD" id="cd17515">
    <property type="entry name" value="RMtype1_S_MjaORF132P_Sau1132ORF3780P-TRD1-CR1_like"/>
    <property type="match status" value="1"/>
</dbReference>
<dbReference type="EMBL" id="RXMA01000002">
    <property type="protein sequence ID" value="RTR23620.1"/>
    <property type="molecule type" value="Genomic_DNA"/>
</dbReference>
<evidence type="ECO:0000313" key="6">
    <source>
        <dbReference type="Proteomes" id="UP000277007"/>
    </source>
</evidence>
<name>A0A3S0RBN4_9PROT</name>
<dbReference type="InterPro" id="IPR000055">
    <property type="entry name" value="Restrct_endonuc_typeI_TRD"/>
</dbReference>
<gene>
    <name evidence="5" type="ORF">EJ903_03565</name>
</gene>
<keyword evidence="6" id="KW-1185">Reference proteome</keyword>
<dbReference type="GO" id="GO:0003677">
    <property type="term" value="F:DNA binding"/>
    <property type="evidence" value="ECO:0007669"/>
    <property type="project" value="UniProtKB-KW"/>
</dbReference>
<dbReference type="AlphaFoldDB" id="A0A3S0RBN4"/>
<evidence type="ECO:0000256" key="2">
    <source>
        <dbReference type="ARBA" id="ARBA00022747"/>
    </source>
</evidence>